<organism evidence="1 2">
    <name type="scientific">Marinobacter zhejiangensis</name>
    <dbReference type="NCBI Taxonomy" id="488535"/>
    <lineage>
        <taxon>Bacteria</taxon>
        <taxon>Pseudomonadati</taxon>
        <taxon>Pseudomonadota</taxon>
        <taxon>Gammaproteobacteria</taxon>
        <taxon>Pseudomonadales</taxon>
        <taxon>Marinobacteraceae</taxon>
        <taxon>Marinobacter</taxon>
    </lineage>
</organism>
<evidence type="ECO:0000313" key="2">
    <source>
        <dbReference type="Proteomes" id="UP000198519"/>
    </source>
</evidence>
<dbReference type="Proteomes" id="UP000198519">
    <property type="component" value="Unassembled WGS sequence"/>
</dbReference>
<sequence length="306" mass="33723">MGNNYTSLSSEAWQLESMLAEIPEENVIERMSLEARLESVKSALERTPKPSMEKKAKLTFRGKPVLGSYGIAADFGAKAAGAFSDAFVAVAAGLAENLKHIGPLPNKDKHQLLITGTAIGSFGFEFELPSQESSLFPELAQSADAMEKIESLFRLAAIGSDDDVAELIDEIHPRSVKKVHDFLDLLVQQQAWCALEFGEHAFSYQNFDQLKSSSLRLKEDNIRESTETFEGEFQGVLPAGRTFEFSCAKDGTLVRGKVDQTVDDADVLNREWLHKPVKVTLKIMQVGRGQPRYTLSALADISPLMP</sequence>
<keyword evidence="2" id="KW-1185">Reference proteome</keyword>
<reference evidence="2" key="1">
    <citation type="submission" date="2016-10" db="EMBL/GenBank/DDBJ databases">
        <authorList>
            <person name="Varghese N."/>
            <person name="Submissions S."/>
        </authorList>
    </citation>
    <scope>NUCLEOTIDE SEQUENCE [LARGE SCALE GENOMIC DNA]</scope>
    <source>
        <strain evidence="2">CGMCC 1.7061</strain>
    </source>
</reference>
<dbReference type="EMBL" id="FOUE01000006">
    <property type="protein sequence ID" value="SFM70273.1"/>
    <property type="molecule type" value="Genomic_DNA"/>
</dbReference>
<gene>
    <name evidence="1" type="ORF">SAMN04487963_3425</name>
</gene>
<name>A0A1I4T113_9GAMM</name>
<dbReference type="AlphaFoldDB" id="A0A1I4T113"/>
<protein>
    <submittedName>
        <fullName evidence="1">Uncharacterized protein</fullName>
    </submittedName>
</protein>
<evidence type="ECO:0000313" key="1">
    <source>
        <dbReference type="EMBL" id="SFM70273.1"/>
    </source>
</evidence>
<accession>A0A1I4T113</accession>
<dbReference type="STRING" id="488535.SAMN04487963_3425"/>
<proteinExistence type="predicted"/>
<dbReference type="RefSeq" id="WP_175481959.1">
    <property type="nucleotide sequence ID" value="NZ_FOUE01000006.1"/>
</dbReference>